<feature type="region of interest" description="Disordered" evidence="2">
    <location>
        <begin position="17"/>
        <end position="86"/>
    </location>
</feature>
<dbReference type="OMA" id="EHRLCRK"/>
<dbReference type="Gene3D" id="1.25.40.20">
    <property type="entry name" value="Ankyrin repeat-containing domain"/>
    <property type="match status" value="1"/>
</dbReference>
<feature type="compositionally biased region" description="Low complexity" evidence="2">
    <location>
        <begin position="443"/>
        <end position="454"/>
    </location>
</feature>
<feature type="compositionally biased region" description="Polar residues" evidence="2">
    <location>
        <begin position="627"/>
        <end position="645"/>
    </location>
</feature>
<evidence type="ECO:0000256" key="1">
    <source>
        <dbReference type="PROSITE-ProRule" id="PRU00023"/>
    </source>
</evidence>
<dbReference type="SMART" id="SM00248">
    <property type="entry name" value="ANK"/>
    <property type="match status" value="3"/>
</dbReference>
<dbReference type="InterPro" id="IPR002110">
    <property type="entry name" value="Ankyrin_rpt"/>
</dbReference>
<feature type="repeat" description="ANK" evidence="1">
    <location>
        <begin position="159"/>
        <end position="191"/>
    </location>
</feature>
<feature type="compositionally biased region" description="Polar residues" evidence="2">
    <location>
        <begin position="31"/>
        <end position="80"/>
    </location>
</feature>
<feature type="compositionally biased region" description="Polar residues" evidence="2">
    <location>
        <begin position="293"/>
        <end position="318"/>
    </location>
</feature>
<evidence type="ECO:0000313" key="3">
    <source>
        <dbReference type="EMBL" id="TRY61266.1"/>
    </source>
</evidence>
<dbReference type="PANTHER" id="PTHR24149:SF14">
    <property type="entry name" value="ANKYRIN REPEAT DOMAIN 12"/>
    <property type="match status" value="1"/>
</dbReference>
<dbReference type="STRING" id="6832.A0A553N762"/>
<gene>
    <name evidence="3" type="ORF">TCAL_07455</name>
</gene>
<dbReference type="AlphaFoldDB" id="A0A553N762"/>
<keyword evidence="4" id="KW-1185">Reference proteome</keyword>
<organism evidence="3 4">
    <name type="scientific">Tigriopus californicus</name>
    <name type="common">Marine copepod</name>
    <dbReference type="NCBI Taxonomy" id="6832"/>
    <lineage>
        <taxon>Eukaryota</taxon>
        <taxon>Metazoa</taxon>
        <taxon>Ecdysozoa</taxon>
        <taxon>Arthropoda</taxon>
        <taxon>Crustacea</taxon>
        <taxon>Multicrustacea</taxon>
        <taxon>Hexanauplia</taxon>
        <taxon>Copepoda</taxon>
        <taxon>Harpacticoida</taxon>
        <taxon>Harpacticidae</taxon>
        <taxon>Tigriopus</taxon>
    </lineage>
</organism>
<feature type="compositionally biased region" description="Polar residues" evidence="2">
    <location>
        <begin position="224"/>
        <end position="240"/>
    </location>
</feature>
<reference evidence="3 4" key="1">
    <citation type="journal article" date="2018" name="Nat. Ecol. Evol.">
        <title>Genomic signatures of mitonuclear coevolution across populations of Tigriopus californicus.</title>
        <authorList>
            <person name="Barreto F.S."/>
            <person name="Watson E.T."/>
            <person name="Lima T.G."/>
            <person name="Willett C.S."/>
            <person name="Edmands S."/>
            <person name="Li W."/>
            <person name="Burton R.S."/>
        </authorList>
    </citation>
    <scope>NUCLEOTIDE SEQUENCE [LARGE SCALE GENOMIC DNA]</scope>
    <source>
        <strain evidence="3 4">San Diego</strain>
    </source>
</reference>
<protein>
    <submittedName>
        <fullName evidence="3">Uncharacterized protein</fullName>
    </submittedName>
</protein>
<comment type="caution">
    <text evidence="3">The sequence shown here is derived from an EMBL/GenBank/DDBJ whole genome shotgun (WGS) entry which is preliminary data.</text>
</comment>
<accession>A0A553N762</accession>
<dbReference type="GO" id="GO:0005654">
    <property type="term" value="C:nucleoplasm"/>
    <property type="evidence" value="ECO:0007669"/>
    <property type="project" value="TreeGrafter"/>
</dbReference>
<sequence length="875" mass="95398">MDRTPMSERQQLALIKQLEKSTGGASDDGFQHTSPSRTPLQVVNNANCNNSPLPSNQIGTPLQGSSPMSISPGTAESSPKTPLEDRIQRRLYRRNGKGETQLHRGAIKGNLMQCKKLLNLGIDPNVTDNAACNRGSEPIVRLLLRNGANINVLGGVGEQRETPLHDAARNGHIAVVKLLVSNGANLAAKRENSGQTPLDEAKNSRTKNPHIHEVIQYLTERQENSNSQIEQPEQTPSDTESVSEEVDIIKDFTPLDSLPVAAESSIDFERTELSTKSVILTMEEKPPNHEANHVTNPSSNPNAPEVQASTAHSTSTPGPTTPKAEDVYEFKGGNNKEIGASSNTEVAPGSETKKENLAASSSLGSVAPPPVKDDNKSKSEKRSSEVSYDDEEEAKRKKRKEEVNAGSMSKVSGRGTRGNSAEKSTGMKPGGKGRLLNADRKSPNSFPNSAANSPKKINEQSDSDDDNNSKKSTDSSGLKVPPLKIVLSGSTGNNRGNNSSGNSPGSSAQALAQEQADKNSRGICNKPYVVREEEDTSKGDDKSSEGNQGGASSKGGKDDEGNGKGSGSRMTRSRANQGTPGPDSNDVQGNSSESSSTSAQETGGAQSTSEYHVRKRKLRSQVEDGANSHQAGGSGASGNSKTNEPLNDIEKYLNIRKAIEQRRKNCFPVQPKPPQGYEDYLMNRKTYLLQGNANARLASMPKLKPPPSLKGELAELFKKQEEERYKLRCQHIVEKEKLVLNVEYEILRTHGRAARALANQSHPFSVCTMLKDEEIYNTIDPRQDEEKRDIRSRYNGRLFLSWCQDVDDKWEKIKEQVVLRHHNEAESLNAVQKCDWHDKVCEMKGVNPDDVPIQIDDLVIPMVHVSDDFDLSDSR</sequence>
<dbReference type="Proteomes" id="UP000318571">
    <property type="component" value="Chromosome 8"/>
</dbReference>
<dbReference type="InterPro" id="IPR053210">
    <property type="entry name" value="ANKRD12"/>
</dbReference>
<dbReference type="EMBL" id="VCGU01000459">
    <property type="protein sequence ID" value="TRY61266.1"/>
    <property type="molecule type" value="Genomic_DNA"/>
</dbReference>
<dbReference type="PROSITE" id="PS50297">
    <property type="entry name" value="ANK_REP_REGION"/>
    <property type="match status" value="2"/>
</dbReference>
<keyword evidence="1" id="KW-0040">ANK repeat</keyword>
<dbReference type="PROSITE" id="PS50088">
    <property type="entry name" value="ANK_REPEAT"/>
    <property type="match status" value="2"/>
</dbReference>
<dbReference type="SUPFAM" id="SSF48403">
    <property type="entry name" value="Ankyrin repeat"/>
    <property type="match status" value="1"/>
</dbReference>
<evidence type="ECO:0000256" key="2">
    <source>
        <dbReference type="SAM" id="MobiDB-lite"/>
    </source>
</evidence>
<dbReference type="Pfam" id="PF12796">
    <property type="entry name" value="Ank_2"/>
    <property type="match status" value="1"/>
</dbReference>
<feature type="repeat" description="ANK" evidence="1">
    <location>
        <begin position="97"/>
        <end position="129"/>
    </location>
</feature>
<feature type="compositionally biased region" description="Polar residues" evidence="2">
    <location>
        <begin position="569"/>
        <end position="579"/>
    </location>
</feature>
<feature type="region of interest" description="Disordered" evidence="2">
    <location>
        <begin position="222"/>
        <end position="243"/>
    </location>
</feature>
<feature type="region of interest" description="Disordered" evidence="2">
    <location>
        <begin position="189"/>
        <end position="210"/>
    </location>
</feature>
<name>A0A553N762_TIGCA</name>
<dbReference type="InterPro" id="IPR036770">
    <property type="entry name" value="Ankyrin_rpt-contain_sf"/>
</dbReference>
<proteinExistence type="predicted"/>
<evidence type="ECO:0000313" key="4">
    <source>
        <dbReference type="Proteomes" id="UP000318571"/>
    </source>
</evidence>
<dbReference type="PANTHER" id="PTHR24149">
    <property type="entry name" value="ANKYRIN REPEAT DOMAIN-CONTAINING PROTEIN 12"/>
    <property type="match status" value="1"/>
</dbReference>
<feature type="region of interest" description="Disordered" evidence="2">
    <location>
        <begin position="287"/>
        <end position="646"/>
    </location>
</feature>
<feature type="compositionally biased region" description="Basic and acidic residues" evidence="2">
    <location>
        <begin position="371"/>
        <end position="384"/>
    </location>
</feature>
<feature type="compositionally biased region" description="Low complexity" evidence="2">
    <location>
        <begin position="591"/>
        <end position="605"/>
    </location>
</feature>
<feature type="compositionally biased region" description="Low complexity" evidence="2">
    <location>
        <begin position="488"/>
        <end position="507"/>
    </location>
</feature>